<dbReference type="Gene3D" id="3.30.420.40">
    <property type="match status" value="2"/>
</dbReference>
<dbReference type="OrthoDB" id="9809995at2"/>
<keyword evidence="3" id="KW-1185">Reference proteome</keyword>
<gene>
    <name evidence="2" type="primary">tsaB</name>
    <name evidence="2" type="ORF">FH969_09305</name>
</gene>
<dbReference type="InterPro" id="IPR043129">
    <property type="entry name" value="ATPase_NBD"/>
</dbReference>
<dbReference type="AlphaFoldDB" id="A0A5C5BBG6"/>
<evidence type="ECO:0000313" key="2">
    <source>
        <dbReference type="EMBL" id="TNU73874.1"/>
    </source>
</evidence>
<dbReference type="InterPro" id="IPR022496">
    <property type="entry name" value="T6A_TsaB"/>
</dbReference>
<dbReference type="InterPro" id="IPR000905">
    <property type="entry name" value="Gcp-like_dom"/>
</dbReference>
<accession>A0A5C5BBG6</accession>
<name>A0A5C5BBG6_9MICO</name>
<keyword evidence="2" id="KW-0808">Transferase</keyword>
<reference evidence="2 3" key="1">
    <citation type="submission" date="2019-06" db="EMBL/GenBank/DDBJ databases">
        <title>Draft genome sequence of Miniimonas arenae KCTC 19750T isolated from sea sand.</title>
        <authorList>
            <person name="Park S.-J."/>
        </authorList>
    </citation>
    <scope>NUCLEOTIDE SEQUENCE [LARGE SCALE GENOMIC DNA]</scope>
    <source>
        <strain evidence="2 3">KCTC 19750</strain>
    </source>
</reference>
<comment type="caution">
    <text evidence="2">The sequence shown here is derived from an EMBL/GenBank/DDBJ whole genome shotgun (WGS) entry which is preliminary data.</text>
</comment>
<protein>
    <submittedName>
        <fullName evidence="2">tRNA (Adenosine(37)-N6)-threonylcarbamoyltransferase complex dimerization subunit type 1 TsaB</fullName>
    </submittedName>
</protein>
<dbReference type="GO" id="GO:0002949">
    <property type="term" value="P:tRNA threonylcarbamoyladenosine modification"/>
    <property type="evidence" value="ECO:0007669"/>
    <property type="project" value="InterPro"/>
</dbReference>
<dbReference type="RefSeq" id="WP_108719232.1">
    <property type="nucleotide sequence ID" value="NZ_VENP01000031.1"/>
</dbReference>
<evidence type="ECO:0000313" key="3">
    <source>
        <dbReference type="Proteomes" id="UP000313849"/>
    </source>
</evidence>
<evidence type="ECO:0000259" key="1">
    <source>
        <dbReference type="Pfam" id="PF00814"/>
    </source>
</evidence>
<dbReference type="Pfam" id="PF00814">
    <property type="entry name" value="TsaD"/>
    <property type="match status" value="1"/>
</dbReference>
<sequence length="238" mass="24262">MRILAIDTSAGTQVALVVDGVVAARAGTPEGRGHAEHTTPFVHDVLAAGGLEPRDLDLVAVGTGPAPFTGLRVGLVSAQLLGRAAGVAVAGVPSLEAWAQGWFERCADGAAGPSAAGPGEVRVATDARRREVYTARYVAGEHGPVAVDGPRVVRPADLADEVTRERAAGIAVVGPGLYPDVLGDVADVPFDVAHLAAIAWLRTQAGEPVPVEPLYLRRPDVHGVLGDALAVGAPEAAR</sequence>
<dbReference type="GO" id="GO:0016740">
    <property type="term" value="F:transferase activity"/>
    <property type="evidence" value="ECO:0007669"/>
    <property type="project" value="UniProtKB-KW"/>
</dbReference>
<dbReference type="EMBL" id="VENP01000031">
    <property type="protein sequence ID" value="TNU73874.1"/>
    <property type="molecule type" value="Genomic_DNA"/>
</dbReference>
<feature type="domain" description="Gcp-like" evidence="1">
    <location>
        <begin position="32"/>
        <end position="158"/>
    </location>
</feature>
<dbReference type="NCBIfam" id="TIGR03725">
    <property type="entry name" value="T6A_YeaZ"/>
    <property type="match status" value="1"/>
</dbReference>
<dbReference type="SUPFAM" id="SSF53067">
    <property type="entry name" value="Actin-like ATPase domain"/>
    <property type="match status" value="2"/>
</dbReference>
<proteinExistence type="predicted"/>
<dbReference type="Proteomes" id="UP000313849">
    <property type="component" value="Unassembled WGS sequence"/>
</dbReference>
<organism evidence="2 3">
    <name type="scientific">Miniimonas arenae</name>
    <dbReference type="NCBI Taxonomy" id="676201"/>
    <lineage>
        <taxon>Bacteria</taxon>
        <taxon>Bacillati</taxon>
        <taxon>Actinomycetota</taxon>
        <taxon>Actinomycetes</taxon>
        <taxon>Micrococcales</taxon>
        <taxon>Beutenbergiaceae</taxon>
        <taxon>Miniimonas</taxon>
    </lineage>
</organism>